<comment type="caution">
    <text evidence="2">The sequence shown here is derived from an EMBL/GenBank/DDBJ whole genome shotgun (WGS) entry which is preliminary data.</text>
</comment>
<keyword evidence="3" id="KW-1185">Reference proteome</keyword>
<dbReference type="PANTHER" id="PTHR34769:SF1">
    <property type="entry name" value="RNA POLYMERASE I AND III SUBUNIT D"/>
    <property type="match status" value="1"/>
</dbReference>
<evidence type="ECO:0000256" key="1">
    <source>
        <dbReference type="SAM" id="MobiDB-lite"/>
    </source>
</evidence>
<feature type="compositionally biased region" description="Basic and acidic residues" evidence="1">
    <location>
        <begin position="97"/>
        <end position="148"/>
    </location>
</feature>
<dbReference type="AlphaFoldDB" id="A0ABD0KSB7"/>
<dbReference type="PANTHER" id="PTHR34769">
    <property type="entry name" value="RCG42593, ISOFORM CRA_A"/>
    <property type="match status" value="1"/>
</dbReference>
<gene>
    <name evidence="2" type="ORF">BaRGS_00018875</name>
</gene>
<organism evidence="2 3">
    <name type="scientific">Batillaria attramentaria</name>
    <dbReference type="NCBI Taxonomy" id="370345"/>
    <lineage>
        <taxon>Eukaryota</taxon>
        <taxon>Metazoa</taxon>
        <taxon>Spiralia</taxon>
        <taxon>Lophotrochozoa</taxon>
        <taxon>Mollusca</taxon>
        <taxon>Gastropoda</taxon>
        <taxon>Caenogastropoda</taxon>
        <taxon>Sorbeoconcha</taxon>
        <taxon>Cerithioidea</taxon>
        <taxon>Batillariidae</taxon>
        <taxon>Batillaria</taxon>
    </lineage>
</organism>
<protein>
    <submittedName>
        <fullName evidence="2">Uncharacterized protein</fullName>
    </submittedName>
</protein>
<name>A0ABD0KSB7_9CAEN</name>
<accession>A0ABD0KSB7</accession>
<dbReference type="InterPro" id="IPR038948">
    <property type="entry name" value="POLR1D-like"/>
</dbReference>
<evidence type="ECO:0000313" key="3">
    <source>
        <dbReference type="Proteomes" id="UP001519460"/>
    </source>
</evidence>
<evidence type="ECO:0000313" key="2">
    <source>
        <dbReference type="EMBL" id="KAK7489853.1"/>
    </source>
</evidence>
<proteinExistence type="predicted"/>
<reference evidence="2 3" key="1">
    <citation type="journal article" date="2023" name="Sci. Data">
        <title>Genome assembly of the Korean intertidal mud-creeper Batillaria attramentaria.</title>
        <authorList>
            <person name="Patra A.K."/>
            <person name="Ho P.T."/>
            <person name="Jun S."/>
            <person name="Lee S.J."/>
            <person name="Kim Y."/>
            <person name="Won Y.J."/>
        </authorList>
    </citation>
    <scope>NUCLEOTIDE SEQUENCE [LARGE SCALE GENOMIC DNA]</scope>
    <source>
        <strain evidence="2">Wonlab-2016</strain>
    </source>
</reference>
<feature type="region of interest" description="Disordered" evidence="1">
    <location>
        <begin position="53"/>
        <end position="185"/>
    </location>
</feature>
<dbReference type="Proteomes" id="UP001519460">
    <property type="component" value="Unassembled WGS sequence"/>
</dbReference>
<feature type="compositionally biased region" description="Basic residues" evidence="1">
    <location>
        <begin position="162"/>
        <end position="185"/>
    </location>
</feature>
<feature type="compositionally biased region" description="Basic and acidic residues" evidence="1">
    <location>
        <begin position="54"/>
        <end position="80"/>
    </location>
</feature>
<dbReference type="EMBL" id="JACVVK020000133">
    <property type="protein sequence ID" value="KAK7489853.1"/>
    <property type="molecule type" value="Genomic_DNA"/>
</dbReference>
<sequence>MEEDALEQQALEEILKDIKRGAERAREHGALGWQKNPAPAPNKNFLRNMLVSTLRDDNRGRRNFRPRDNHKFHRSGDSRGLKRRFSSDGPSSRNSSKHFDVENRISDHASSKPREGERKTENESRADSGKHKARKVEDGKDVERDGGKKAKRTAQGENEEKKHKKAKKSKKHKSKKSSHKKRDKK</sequence>